<sequence>MTSSTKPPICSGPEATIVPGTAVFLTGNPQGTPTALLHSLKHYNVLHERNVILNVVTAPSPTVRKSKMRRRLNGRYSSLPLDPAAPAGAAMSRVVPWRFFVIASVRVEIPLRK</sequence>
<dbReference type="Pfam" id="PF22776">
    <property type="entry name" value="K_trans_C"/>
    <property type="match status" value="1"/>
</dbReference>
<protein>
    <recommendedName>
        <fullName evidence="2">K+ potassium transporter C-terminal domain-containing protein</fullName>
    </recommendedName>
</protein>
<keyword evidence="1" id="KW-0769">Symport</keyword>
<proteinExistence type="predicted"/>
<evidence type="ECO:0000313" key="4">
    <source>
        <dbReference type="Proteomes" id="UP000554520"/>
    </source>
</evidence>
<feature type="domain" description="K+ potassium transporter C-terminal" evidence="2">
    <location>
        <begin position="19"/>
        <end position="67"/>
    </location>
</feature>
<dbReference type="Proteomes" id="UP000554520">
    <property type="component" value="Unassembled WGS sequence"/>
</dbReference>
<accession>A0A839UMB2</accession>
<dbReference type="InterPro" id="IPR053952">
    <property type="entry name" value="K_trans_C"/>
</dbReference>
<dbReference type="EMBL" id="JACHXN010000037">
    <property type="protein sequence ID" value="MBB3149629.1"/>
    <property type="molecule type" value="Genomic_DNA"/>
</dbReference>
<dbReference type="AlphaFoldDB" id="A0A839UMB2"/>
<evidence type="ECO:0000256" key="1">
    <source>
        <dbReference type="ARBA" id="ARBA00022847"/>
    </source>
</evidence>
<name>A0A839UMB2_9HYPH</name>
<keyword evidence="1" id="KW-0813">Transport</keyword>
<gene>
    <name evidence="3" type="ORF">FHS21_006083</name>
</gene>
<keyword evidence="4" id="KW-1185">Reference proteome</keyword>
<evidence type="ECO:0000313" key="3">
    <source>
        <dbReference type="EMBL" id="MBB3149629.1"/>
    </source>
</evidence>
<evidence type="ECO:0000259" key="2">
    <source>
        <dbReference type="Pfam" id="PF22776"/>
    </source>
</evidence>
<organism evidence="3 4">
    <name type="scientific">Phyllobacterium trifolii</name>
    <dbReference type="NCBI Taxonomy" id="300193"/>
    <lineage>
        <taxon>Bacteria</taxon>
        <taxon>Pseudomonadati</taxon>
        <taxon>Pseudomonadota</taxon>
        <taxon>Alphaproteobacteria</taxon>
        <taxon>Hyphomicrobiales</taxon>
        <taxon>Phyllobacteriaceae</taxon>
        <taxon>Phyllobacterium</taxon>
    </lineage>
</organism>
<dbReference type="GO" id="GO:0015293">
    <property type="term" value="F:symporter activity"/>
    <property type="evidence" value="ECO:0007669"/>
    <property type="project" value="UniProtKB-KW"/>
</dbReference>
<comment type="caution">
    <text evidence="3">The sequence shown here is derived from an EMBL/GenBank/DDBJ whole genome shotgun (WGS) entry which is preliminary data.</text>
</comment>
<reference evidence="3 4" key="1">
    <citation type="submission" date="2020-08" db="EMBL/GenBank/DDBJ databases">
        <title>Genomic Encyclopedia of Type Strains, Phase III (KMG-III): the genomes of soil and plant-associated and newly described type strains.</title>
        <authorList>
            <person name="Whitman W."/>
        </authorList>
    </citation>
    <scope>NUCLEOTIDE SEQUENCE [LARGE SCALE GENOMIC DNA]</scope>
    <source>
        <strain evidence="3 4">CECT 7015</strain>
    </source>
</reference>